<sequence length="234" mass="25445">MKLNPLISYASLLTGEPLGSVKLTARLLREAGMLSSGGRGKGGAEMTPRDVATLVYGILAPGETTAVVETLTFIERAGFMTCEWFNWGQIEQVVNEGQELGAATYLGRCPPLMGSPTERPNALDAFSRVLALVGTDRPTLRIDDVKVSRGPDGVGVDISYSEEMPFGVAVDAFIAGTEDSSDVLRFPQFKPDTIMRWQFTAEFTCYVRQASQVWNTRRLQGGVVQELAMDALQT</sequence>
<dbReference type="Proteomes" id="UP000196878">
    <property type="component" value="Unassembled WGS sequence"/>
</dbReference>
<dbReference type="EMBL" id="NIPW01000011">
    <property type="protein sequence ID" value="OWJ78550.1"/>
    <property type="molecule type" value="Genomic_DNA"/>
</dbReference>
<evidence type="ECO:0000313" key="1">
    <source>
        <dbReference type="EMBL" id="OWJ78550.1"/>
    </source>
</evidence>
<reference evidence="1 2" key="1">
    <citation type="submission" date="2016-12" db="EMBL/GenBank/DDBJ databases">
        <title>Comparison of Traditional DNA-DNA Hybridization with In Silico Genomic Analysis.</title>
        <authorList>
            <person name="Nicholson A.C."/>
            <person name="Humrighouse B.W."/>
            <person name="Graziano J."/>
            <person name="Lasker B."/>
            <person name="Whitney A.M."/>
            <person name="Mcquiston J.R."/>
        </authorList>
    </citation>
    <scope>NUCLEOTIDE SEQUENCE [LARGE SCALE GENOMIC DNA]</scope>
    <source>
        <strain evidence="1 2">H2240</strain>
    </source>
</reference>
<proteinExistence type="predicted"/>
<gene>
    <name evidence="1" type="ORF">CDV49_09010</name>
</gene>
<accession>A0A212ACE1</accession>
<protein>
    <submittedName>
        <fullName evidence="1">Uncharacterized protein</fullName>
    </submittedName>
</protein>
<dbReference type="AlphaFoldDB" id="A0A212ACE1"/>
<comment type="caution">
    <text evidence="1">The sequence shown here is derived from an EMBL/GenBank/DDBJ whole genome shotgun (WGS) entry which is preliminary data.</text>
</comment>
<keyword evidence="2" id="KW-1185">Reference proteome</keyword>
<organism evidence="1 2">
    <name type="scientific">Haematobacter genomosp. 1</name>
    <dbReference type="NCBI Taxonomy" id="366618"/>
    <lineage>
        <taxon>Bacteria</taxon>
        <taxon>Pseudomonadati</taxon>
        <taxon>Pseudomonadota</taxon>
        <taxon>Alphaproteobacteria</taxon>
        <taxon>Rhodobacterales</taxon>
        <taxon>Paracoccaceae</taxon>
        <taxon>Haematobacter</taxon>
    </lineage>
</organism>
<name>A0A212ACE1_9RHOB</name>
<evidence type="ECO:0000313" key="2">
    <source>
        <dbReference type="Proteomes" id="UP000196878"/>
    </source>
</evidence>